<comment type="caution">
    <text evidence="9">The sequence shown here is derived from an EMBL/GenBank/DDBJ whole genome shotgun (WGS) entry which is preliminary data.</text>
</comment>
<name>A0A498CYV4_9FIRM</name>
<evidence type="ECO:0000256" key="7">
    <source>
        <dbReference type="SAM" id="MobiDB-lite"/>
    </source>
</evidence>
<dbReference type="InterPro" id="IPR050957">
    <property type="entry name" value="BMP_lipoprotein"/>
</dbReference>
<dbReference type="InterPro" id="IPR028082">
    <property type="entry name" value="Peripla_BP_I"/>
</dbReference>
<gene>
    <name evidence="9" type="ORF">D4A47_07405</name>
</gene>
<dbReference type="PANTHER" id="PTHR34296:SF2">
    <property type="entry name" value="ABC TRANSPORTER GUANOSINE-BINDING PROTEIN NUPN"/>
    <property type="match status" value="1"/>
</dbReference>
<organism evidence="9 10">
    <name type="scientific">Anaerotruncus massiliensis</name>
    <name type="common">ex Liu et al. 2021</name>
    <dbReference type="NCBI Taxonomy" id="2321404"/>
    <lineage>
        <taxon>Bacteria</taxon>
        <taxon>Bacillati</taxon>
        <taxon>Bacillota</taxon>
        <taxon>Clostridia</taxon>
        <taxon>Eubacteriales</taxon>
        <taxon>Oscillospiraceae</taxon>
        <taxon>Anaerotruncus</taxon>
    </lineage>
</organism>
<dbReference type="GO" id="GO:0005886">
    <property type="term" value="C:plasma membrane"/>
    <property type="evidence" value="ECO:0007669"/>
    <property type="project" value="UniProtKB-SubCell"/>
</dbReference>
<dbReference type="PANTHER" id="PTHR34296">
    <property type="entry name" value="TRANSCRIPTIONAL ACTIVATOR PROTEIN MED"/>
    <property type="match status" value="1"/>
</dbReference>
<evidence type="ECO:0000256" key="1">
    <source>
        <dbReference type="ARBA" id="ARBA00004193"/>
    </source>
</evidence>
<keyword evidence="4" id="KW-0732">Signal</keyword>
<dbReference type="Proteomes" id="UP000276301">
    <property type="component" value="Unassembled WGS sequence"/>
</dbReference>
<keyword evidence="6" id="KW-0449">Lipoprotein</keyword>
<evidence type="ECO:0000259" key="8">
    <source>
        <dbReference type="Pfam" id="PF02608"/>
    </source>
</evidence>
<feature type="region of interest" description="Disordered" evidence="7">
    <location>
        <begin position="62"/>
        <end position="84"/>
    </location>
</feature>
<dbReference type="AlphaFoldDB" id="A0A498CYV4"/>
<sequence>MAAEALRGKEADCYGVRRYRRRPSINQFKGERKMKKSVKILALAMALVLVAAAFTACGGQKAPETSAPAAPAEDASAPAPGDGDAAEKSYKVALVSDMAVDEAEWLQNLVAGLGDYQTEHPNIEVKVVEATQSSEYEPKTRALAQAGYNIIITTNSSMADATTAVAADFPDILFGSLDGVISDIADYPNLQEFGLNRTETGYLAGVAAACATKANKVGIVAGADEPVINAIVAGWQQGMRSVNPDIEDMVAYANTWTDPTKGKELGLMLVNEGCDVIAAAAGGTGVGGAQAAAEKGVYFVAWDVHYQDVLGDLELGSAVNFFDKMVIQFIEDAISGNFQGGKRVDYGISEGVCTFEYLDNSPLSDEAKEKIKAAYDDIIAGKIDISTEPLHK</sequence>
<evidence type="ECO:0000256" key="6">
    <source>
        <dbReference type="ARBA" id="ARBA00023288"/>
    </source>
</evidence>
<comment type="subcellular location">
    <subcellularLocation>
        <location evidence="1">Cell membrane</location>
        <topology evidence="1">Lipid-anchor</topology>
    </subcellularLocation>
</comment>
<dbReference type="Gene3D" id="3.40.50.2300">
    <property type="match status" value="2"/>
</dbReference>
<proteinExistence type="inferred from homology"/>
<keyword evidence="10" id="KW-1185">Reference proteome</keyword>
<dbReference type="SUPFAM" id="SSF53822">
    <property type="entry name" value="Periplasmic binding protein-like I"/>
    <property type="match status" value="1"/>
</dbReference>
<keyword evidence="3" id="KW-1003">Cell membrane</keyword>
<protein>
    <submittedName>
        <fullName evidence="9">BMP family ABC transporter substrate-binding protein</fullName>
    </submittedName>
</protein>
<accession>A0A498CYV4</accession>
<dbReference type="EMBL" id="RCHT01000009">
    <property type="protein sequence ID" value="RLL11438.1"/>
    <property type="molecule type" value="Genomic_DNA"/>
</dbReference>
<feature type="domain" description="ABC transporter substrate-binding protein PnrA-like" evidence="8">
    <location>
        <begin position="91"/>
        <end position="385"/>
    </location>
</feature>
<evidence type="ECO:0000313" key="10">
    <source>
        <dbReference type="Proteomes" id="UP000276301"/>
    </source>
</evidence>
<evidence type="ECO:0000313" key="9">
    <source>
        <dbReference type="EMBL" id="RLL11438.1"/>
    </source>
</evidence>
<feature type="compositionally biased region" description="Low complexity" evidence="7">
    <location>
        <begin position="62"/>
        <end position="83"/>
    </location>
</feature>
<evidence type="ECO:0000256" key="2">
    <source>
        <dbReference type="ARBA" id="ARBA00008610"/>
    </source>
</evidence>
<keyword evidence="5" id="KW-0472">Membrane</keyword>
<evidence type="ECO:0000256" key="4">
    <source>
        <dbReference type="ARBA" id="ARBA00022729"/>
    </source>
</evidence>
<dbReference type="Pfam" id="PF02608">
    <property type="entry name" value="Bmp"/>
    <property type="match status" value="1"/>
</dbReference>
<reference evidence="9 10" key="1">
    <citation type="submission" date="2018-10" db="EMBL/GenBank/DDBJ databases">
        <title>Anaerotruncus faecis sp. nov., isolated from human feces.</title>
        <authorList>
            <person name="Wang Y.-J."/>
        </authorList>
    </citation>
    <scope>NUCLEOTIDE SEQUENCE [LARGE SCALE GENOMIC DNA]</scope>
    <source>
        <strain evidence="9 10">22A2-44</strain>
    </source>
</reference>
<dbReference type="InterPro" id="IPR003760">
    <property type="entry name" value="PnrA-like"/>
</dbReference>
<evidence type="ECO:0000256" key="5">
    <source>
        <dbReference type="ARBA" id="ARBA00023136"/>
    </source>
</evidence>
<comment type="similarity">
    <text evidence="2">Belongs to the BMP lipoprotein family.</text>
</comment>
<evidence type="ECO:0000256" key="3">
    <source>
        <dbReference type="ARBA" id="ARBA00022475"/>
    </source>
</evidence>